<sequence length="304" mass="30888">MSFKTASVVLAAAVATSGTITVSYPAGTNKGTYTGAYKHKAFAEGLQANLSAPTDFTVSFGASNITVTYLGTTSIPANSKIMFQFDVIGKDRPYTYSSDPVNNQSKLAPNTQRMSGLMYIREINLGSPIAGAANNICTSQAITAASPTGGTLNGTTAGVADVPRNVVAAWTNSAVITVRGTDEYGNAMTESSASGTSFTGKKAFATVTSVKVSADVTGATVGFGNVLGLPIALPEANLIVKELQDGAAPTAGTTVAQDQATATATTGDVRGTYTPNATPDASKSFQLLVAVPDLNDIGNAQFAG</sequence>
<gene>
    <name evidence="1" type="ORF">FBZ96_11947</name>
</gene>
<evidence type="ECO:0000313" key="1">
    <source>
        <dbReference type="EMBL" id="TWA89579.1"/>
    </source>
</evidence>
<dbReference type="AlphaFoldDB" id="A0A560CXJ6"/>
<dbReference type="Proteomes" id="UP000319949">
    <property type="component" value="Unassembled WGS sequence"/>
</dbReference>
<dbReference type="EMBL" id="VITK01000019">
    <property type="protein sequence ID" value="TWA89579.1"/>
    <property type="molecule type" value="Genomic_DNA"/>
</dbReference>
<proteinExistence type="predicted"/>
<reference evidence="1 2" key="1">
    <citation type="submission" date="2019-06" db="EMBL/GenBank/DDBJ databases">
        <title>Genomic Encyclopedia of Type Strains, Phase IV (KMG-V): Genome sequencing to study the core and pangenomes of soil and plant-associated prokaryotes.</title>
        <authorList>
            <person name="Whitman W."/>
        </authorList>
    </citation>
    <scope>NUCLEOTIDE SEQUENCE [LARGE SCALE GENOMIC DNA]</scope>
    <source>
        <strain evidence="1 2">BR 510</strain>
    </source>
</reference>
<name>A0A560CXJ6_9BRAD</name>
<accession>A0A560CXJ6</accession>
<organism evidence="1 2">
    <name type="scientific">Bradyrhizobium stylosanthis</name>
    <dbReference type="NCBI Taxonomy" id="1803665"/>
    <lineage>
        <taxon>Bacteria</taxon>
        <taxon>Pseudomonadati</taxon>
        <taxon>Pseudomonadota</taxon>
        <taxon>Alphaproteobacteria</taxon>
        <taxon>Hyphomicrobiales</taxon>
        <taxon>Nitrobacteraceae</taxon>
        <taxon>Bradyrhizobium</taxon>
    </lineage>
</organism>
<dbReference type="OrthoDB" id="8448033at2"/>
<protein>
    <submittedName>
        <fullName evidence="1">Uncharacterized protein</fullName>
    </submittedName>
</protein>
<dbReference type="RefSeq" id="WP_145670178.1">
    <property type="nucleotide sequence ID" value="NZ_VITK01000019.1"/>
</dbReference>
<comment type="caution">
    <text evidence="1">The sequence shown here is derived from an EMBL/GenBank/DDBJ whole genome shotgun (WGS) entry which is preliminary data.</text>
</comment>
<evidence type="ECO:0000313" key="2">
    <source>
        <dbReference type="Proteomes" id="UP000319949"/>
    </source>
</evidence>
<keyword evidence="2" id="KW-1185">Reference proteome</keyword>